<dbReference type="VEuPathDB" id="ToxoDB:CSUI_004207"/>
<evidence type="ECO:0000313" key="7">
    <source>
        <dbReference type="EMBL" id="PHJ21947.1"/>
    </source>
</evidence>
<evidence type="ECO:0000256" key="2">
    <source>
        <dbReference type="ARBA" id="ARBA00009993"/>
    </source>
</evidence>
<dbReference type="Proteomes" id="UP000221165">
    <property type="component" value="Unassembled WGS sequence"/>
</dbReference>
<protein>
    <recommendedName>
        <fullName evidence="3">Elongin-C</fullName>
    </recommendedName>
</protein>
<keyword evidence="8" id="KW-1185">Reference proteome</keyword>
<accession>A0A2C6KY42</accession>
<organism evidence="7 8">
    <name type="scientific">Cystoisospora suis</name>
    <dbReference type="NCBI Taxonomy" id="483139"/>
    <lineage>
        <taxon>Eukaryota</taxon>
        <taxon>Sar</taxon>
        <taxon>Alveolata</taxon>
        <taxon>Apicomplexa</taxon>
        <taxon>Conoidasida</taxon>
        <taxon>Coccidia</taxon>
        <taxon>Eucoccidiorida</taxon>
        <taxon>Eimeriorina</taxon>
        <taxon>Sarcocystidae</taxon>
        <taxon>Cystoisospora</taxon>
    </lineage>
</organism>
<dbReference type="InterPro" id="IPR016073">
    <property type="entry name" value="Skp1_comp_POZ"/>
</dbReference>
<dbReference type="OrthoDB" id="331081at2759"/>
<comment type="similarity">
    <text evidence="2">Belongs to the SKP1 family.</text>
</comment>
<sequence>MAPSCVSPGARDSSTQDKEDESGENTSCEVKEAAQAAEESSVSENPKSKGSAEASKQFVQLVGAEGKPLLVEREIAEECELFRKMLSTDLGGKCMYSEGVTGEIKLPSLRHRILQKVVDYLRFRKAWNEEGGRNAEFQVESDIALELMLAANYLGLTDEDHPA</sequence>
<evidence type="ECO:0000259" key="6">
    <source>
        <dbReference type="Pfam" id="PF03931"/>
    </source>
</evidence>
<dbReference type="EMBL" id="MIGC01001936">
    <property type="protein sequence ID" value="PHJ21947.1"/>
    <property type="molecule type" value="Genomic_DNA"/>
</dbReference>
<dbReference type="InterPro" id="IPR039948">
    <property type="entry name" value="ELC1"/>
</dbReference>
<dbReference type="Gene3D" id="3.30.710.10">
    <property type="entry name" value="Potassium Channel Kv1.1, Chain A"/>
    <property type="match status" value="1"/>
</dbReference>
<keyword evidence="4" id="KW-0539">Nucleus</keyword>
<dbReference type="AlphaFoldDB" id="A0A2C6KY42"/>
<dbReference type="SMART" id="SM00512">
    <property type="entry name" value="Skp1"/>
    <property type="match status" value="1"/>
</dbReference>
<evidence type="ECO:0000313" key="8">
    <source>
        <dbReference type="Proteomes" id="UP000221165"/>
    </source>
</evidence>
<dbReference type="RefSeq" id="XP_067923626.1">
    <property type="nucleotide sequence ID" value="XM_068064400.1"/>
</dbReference>
<evidence type="ECO:0000256" key="1">
    <source>
        <dbReference type="ARBA" id="ARBA00004123"/>
    </source>
</evidence>
<dbReference type="PANTHER" id="PTHR20648">
    <property type="entry name" value="ELONGIN-C"/>
    <property type="match status" value="1"/>
</dbReference>
<comment type="subcellular location">
    <subcellularLocation>
        <location evidence="1">Nucleus</location>
    </subcellularLocation>
</comment>
<comment type="caution">
    <text evidence="7">The sequence shown here is derived from an EMBL/GenBank/DDBJ whole genome shotgun (WGS) entry which is preliminary data.</text>
</comment>
<evidence type="ECO:0000256" key="3">
    <source>
        <dbReference type="ARBA" id="ARBA00021347"/>
    </source>
</evidence>
<dbReference type="Pfam" id="PF03931">
    <property type="entry name" value="Skp1_POZ"/>
    <property type="match status" value="1"/>
</dbReference>
<feature type="domain" description="SKP1 component POZ" evidence="6">
    <location>
        <begin position="58"/>
        <end position="125"/>
    </location>
</feature>
<dbReference type="FunFam" id="3.30.710.10:FF:000035">
    <property type="entry name" value="Elongin C transcription elongation factor"/>
    <property type="match status" value="1"/>
</dbReference>
<proteinExistence type="inferred from homology"/>
<evidence type="ECO:0000256" key="4">
    <source>
        <dbReference type="ARBA" id="ARBA00023242"/>
    </source>
</evidence>
<dbReference type="GeneID" id="94427611"/>
<reference evidence="7 8" key="1">
    <citation type="journal article" date="2017" name="Int. J. Parasitol.">
        <title>The genome of the protozoan parasite Cystoisospora suis and a reverse vaccinology approach to identify vaccine candidates.</title>
        <authorList>
            <person name="Palmieri N."/>
            <person name="Shrestha A."/>
            <person name="Ruttkowski B."/>
            <person name="Beck T."/>
            <person name="Vogl C."/>
            <person name="Tomley F."/>
            <person name="Blake D.P."/>
            <person name="Joachim A."/>
        </authorList>
    </citation>
    <scope>NUCLEOTIDE SEQUENCE [LARGE SCALE GENOMIC DNA]</scope>
    <source>
        <strain evidence="7 8">Wien I</strain>
    </source>
</reference>
<gene>
    <name evidence="7" type="ORF">CSUI_004207</name>
</gene>
<dbReference type="GO" id="GO:0005634">
    <property type="term" value="C:nucleus"/>
    <property type="evidence" value="ECO:0007669"/>
    <property type="project" value="UniProtKB-SubCell"/>
</dbReference>
<dbReference type="SUPFAM" id="SSF54695">
    <property type="entry name" value="POZ domain"/>
    <property type="match status" value="1"/>
</dbReference>
<feature type="compositionally biased region" description="Low complexity" evidence="5">
    <location>
        <begin position="33"/>
        <end position="44"/>
    </location>
</feature>
<dbReference type="InterPro" id="IPR001232">
    <property type="entry name" value="SKP1-like"/>
</dbReference>
<name>A0A2C6KY42_9APIC</name>
<dbReference type="InterPro" id="IPR011333">
    <property type="entry name" value="SKP1/BTB/POZ_sf"/>
</dbReference>
<dbReference type="GO" id="GO:0006511">
    <property type="term" value="P:ubiquitin-dependent protein catabolic process"/>
    <property type="evidence" value="ECO:0007669"/>
    <property type="project" value="InterPro"/>
</dbReference>
<evidence type="ECO:0000256" key="5">
    <source>
        <dbReference type="SAM" id="MobiDB-lite"/>
    </source>
</evidence>
<feature type="region of interest" description="Disordered" evidence="5">
    <location>
        <begin position="1"/>
        <end position="55"/>
    </location>
</feature>